<organism evidence="1 2">
    <name type="scientific">Campylobacter majalis</name>
    <dbReference type="NCBI Taxonomy" id="2790656"/>
    <lineage>
        <taxon>Bacteria</taxon>
        <taxon>Pseudomonadati</taxon>
        <taxon>Campylobacterota</taxon>
        <taxon>Epsilonproteobacteria</taxon>
        <taxon>Campylobacterales</taxon>
        <taxon>Campylobacteraceae</taxon>
        <taxon>Campylobacter</taxon>
    </lineage>
</organism>
<proteinExistence type="predicted"/>
<accession>A0ABM8Q9C1</accession>
<gene>
    <name evidence="1" type="ORF">LMG7974_01588</name>
</gene>
<keyword evidence="2" id="KW-1185">Reference proteome</keyword>
<name>A0ABM8Q9C1_9BACT</name>
<comment type="caution">
    <text evidence="1">The sequence shown here is derived from an EMBL/GenBank/DDBJ whole genome shotgun (WGS) entry which is preliminary data.</text>
</comment>
<evidence type="ECO:0000313" key="1">
    <source>
        <dbReference type="EMBL" id="CAD7289511.1"/>
    </source>
</evidence>
<protein>
    <submittedName>
        <fullName evidence="1">Uncharacterized protein</fullName>
    </submittedName>
</protein>
<dbReference type="EMBL" id="CAJHOF010000017">
    <property type="protein sequence ID" value="CAD7289511.1"/>
    <property type="molecule type" value="Genomic_DNA"/>
</dbReference>
<sequence length="73" mass="8741">MQNIDENKYIWIPMKAYCKIKNITRKTCWQQRKDGKIIAKVDAGKKVFIAIEKNSCFINNKNEYFIFSSQFEK</sequence>
<dbReference type="Proteomes" id="UP000789803">
    <property type="component" value="Unassembled WGS sequence"/>
</dbReference>
<dbReference type="RefSeq" id="WP_229933367.1">
    <property type="nucleotide sequence ID" value="NZ_CAJHOF010000017.1"/>
</dbReference>
<evidence type="ECO:0000313" key="2">
    <source>
        <dbReference type="Proteomes" id="UP000789803"/>
    </source>
</evidence>
<reference evidence="1 2" key="1">
    <citation type="submission" date="2020-11" db="EMBL/GenBank/DDBJ databases">
        <authorList>
            <person name="Peeters C."/>
        </authorList>
    </citation>
    <scope>NUCLEOTIDE SEQUENCE [LARGE SCALE GENOMIC DNA]</scope>
    <source>
        <strain evidence="1 2">LMG 7974</strain>
    </source>
</reference>